<sequence>MPYPLAKLAYGLRSRLSELSTPAERYQLQVAAGNPSICPPKLQLHRSFEFEEEFNEFILSPELAYKDDDLVLCTGTYEFYDNDLDSQYYTSNVENHTILMPSRVCFEYHISKPFSKIVPSNVSIVNVTRVYICLNYNEITLFRHFDDLFDTFPRVQSLSIYASLLNSWMLDILKYQKQPLSELELVIDDYVFVDLRNWNCDNLIKFLTAQKDDFTLQICNLQESQGAEIYNFIFDSLLTKTGMQIWEGIDKPPFRHINVYFFSQDSKLYCYLPPVVA</sequence>
<protein>
    <submittedName>
        <fullName evidence="2">FBA_2 domain-containing protein</fullName>
    </submittedName>
</protein>
<accession>A0A7E4UXD8</accession>
<evidence type="ECO:0000313" key="2">
    <source>
        <dbReference type="WBParaSite" id="Pan_g13984.t1"/>
    </source>
</evidence>
<evidence type="ECO:0000313" key="1">
    <source>
        <dbReference type="Proteomes" id="UP000492821"/>
    </source>
</evidence>
<proteinExistence type="predicted"/>
<dbReference type="WBParaSite" id="Pan_g13984.t1">
    <property type="protein sequence ID" value="Pan_g13984.t1"/>
    <property type="gene ID" value="Pan_g13984"/>
</dbReference>
<organism evidence="1 2">
    <name type="scientific">Panagrellus redivivus</name>
    <name type="common">Microworm</name>
    <dbReference type="NCBI Taxonomy" id="6233"/>
    <lineage>
        <taxon>Eukaryota</taxon>
        <taxon>Metazoa</taxon>
        <taxon>Ecdysozoa</taxon>
        <taxon>Nematoda</taxon>
        <taxon>Chromadorea</taxon>
        <taxon>Rhabditida</taxon>
        <taxon>Tylenchina</taxon>
        <taxon>Panagrolaimomorpha</taxon>
        <taxon>Panagrolaimoidea</taxon>
        <taxon>Panagrolaimidae</taxon>
        <taxon>Panagrellus</taxon>
    </lineage>
</organism>
<keyword evidence="1" id="KW-1185">Reference proteome</keyword>
<dbReference type="Proteomes" id="UP000492821">
    <property type="component" value="Unassembled WGS sequence"/>
</dbReference>
<reference evidence="2" key="2">
    <citation type="submission" date="2020-10" db="UniProtKB">
        <authorList>
            <consortium name="WormBaseParasite"/>
        </authorList>
    </citation>
    <scope>IDENTIFICATION</scope>
</reference>
<dbReference type="AlphaFoldDB" id="A0A7E4UXD8"/>
<name>A0A7E4UXD8_PANRE</name>
<reference evidence="1" key="1">
    <citation type="journal article" date="2013" name="Genetics">
        <title>The draft genome and transcriptome of Panagrellus redivivus are shaped by the harsh demands of a free-living lifestyle.</title>
        <authorList>
            <person name="Srinivasan J."/>
            <person name="Dillman A.R."/>
            <person name="Macchietto M.G."/>
            <person name="Heikkinen L."/>
            <person name="Lakso M."/>
            <person name="Fracchia K.M."/>
            <person name="Antoshechkin I."/>
            <person name="Mortazavi A."/>
            <person name="Wong G."/>
            <person name="Sternberg P.W."/>
        </authorList>
    </citation>
    <scope>NUCLEOTIDE SEQUENCE [LARGE SCALE GENOMIC DNA]</scope>
    <source>
        <strain evidence="1">MT8872</strain>
    </source>
</reference>